<reference evidence="3 4" key="1">
    <citation type="submission" date="2022-01" db="EMBL/GenBank/DDBJ databases">
        <title>Flavihumibacter sp. nov., isolated from sediment of a river.</title>
        <authorList>
            <person name="Liu H."/>
        </authorList>
    </citation>
    <scope>NUCLEOTIDE SEQUENCE [LARGE SCALE GENOMIC DNA]</scope>
    <source>
        <strain evidence="3 4">RY-1</strain>
    </source>
</reference>
<gene>
    <name evidence="3" type="ORF">L0U88_02485</name>
</gene>
<feature type="compositionally biased region" description="Low complexity" evidence="1">
    <location>
        <begin position="225"/>
        <end position="247"/>
    </location>
</feature>
<feature type="signal peptide" evidence="2">
    <location>
        <begin position="1"/>
        <end position="25"/>
    </location>
</feature>
<accession>A0ABS9BEF2</accession>
<dbReference type="RefSeq" id="WP_234864024.1">
    <property type="nucleotide sequence ID" value="NZ_JAKEVY010000001.1"/>
</dbReference>
<feature type="compositionally biased region" description="Gly residues" evidence="1">
    <location>
        <begin position="266"/>
        <end position="277"/>
    </location>
</feature>
<feature type="compositionally biased region" description="Low complexity" evidence="1">
    <location>
        <begin position="255"/>
        <end position="265"/>
    </location>
</feature>
<evidence type="ECO:0008006" key="5">
    <source>
        <dbReference type="Google" id="ProtNLM"/>
    </source>
</evidence>
<keyword evidence="4" id="KW-1185">Reference proteome</keyword>
<protein>
    <recommendedName>
        <fullName evidence="5">Vitellogenin II</fullName>
    </recommendedName>
</protein>
<evidence type="ECO:0000313" key="4">
    <source>
        <dbReference type="Proteomes" id="UP001200145"/>
    </source>
</evidence>
<feature type="chain" id="PRO_5047213916" description="Vitellogenin II" evidence="2">
    <location>
        <begin position="26"/>
        <end position="285"/>
    </location>
</feature>
<evidence type="ECO:0000256" key="1">
    <source>
        <dbReference type="SAM" id="MobiDB-lite"/>
    </source>
</evidence>
<dbReference type="PROSITE" id="PS51257">
    <property type="entry name" value="PROKAR_LIPOPROTEIN"/>
    <property type="match status" value="1"/>
</dbReference>
<organism evidence="3 4">
    <name type="scientific">Flavihumibacter fluminis</name>
    <dbReference type="NCBI Taxonomy" id="2909236"/>
    <lineage>
        <taxon>Bacteria</taxon>
        <taxon>Pseudomonadati</taxon>
        <taxon>Bacteroidota</taxon>
        <taxon>Chitinophagia</taxon>
        <taxon>Chitinophagales</taxon>
        <taxon>Chitinophagaceae</taxon>
        <taxon>Flavihumibacter</taxon>
    </lineage>
</organism>
<sequence>MNLKISSLLVVAAALTLGSCSSVYKSGQTPDDVYYSPGRTGAAYASGNDDNGSDYLATNQRRRYNDRVTDPNYADDQYMRMAIATGRRPMFFDDFAMMNPYYRNNWAFNSWMVWNSPWNSPWNSMYMWNSFYNPYWGIGNGWYGGGFGLGWSPGWGSGWGPGWGGGHWAGGGIINKPGYYTAPRPSRPRSGFTMGSYLNNNNNNRNSYRVNNSYYGNYNNRNSYNNNRSFNNSNNRSMYNNNRSTNSGSFDRPTRSYSPSSSPAGGSRGSSGGGGGVSRPTRSGN</sequence>
<name>A0ABS9BEF2_9BACT</name>
<evidence type="ECO:0000256" key="2">
    <source>
        <dbReference type="SAM" id="SignalP"/>
    </source>
</evidence>
<feature type="region of interest" description="Disordered" evidence="1">
    <location>
        <begin position="225"/>
        <end position="285"/>
    </location>
</feature>
<evidence type="ECO:0000313" key="3">
    <source>
        <dbReference type="EMBL" id="MCF1713494.1"/>
    </source>
</evidence>
<proteinExistence type="predicted"/>
<dbReference type="EMBL" id="JAKEVY010000001">
    <property type="protein sequence ID" value="MCF1713494.1"/>
    <property type="molecule type" value="Genomic_DNA"/>
</dbReference>
<keyword evidence="2" id="KW-0732">Signal</keyword>
<dbReference type="Proteomes" id="UP001200145">
    <property type="component" value="Unassembled WGS sequence"/>
</dbReference>
<comment type="caution">
    <text evidence="3">The sequence shown here is derived from an EMBL/GenBank/DDBJ whole genome shotgun (WGS) entry which is preliminary data.</text>
</comment>